<keyword evidence="2" id="KW-1185">Reference proteome</keyword>
<comment type="caution">
    <text evidence="1">The sequence shown here is derived from an EMBL/GenBank/DDBJ whole genome shotgun (WGS) entry which is preliminary data.</text>
</comment>
<dbReference type="Proteomes" id="UP001206128">
    <property type="component" value="Unassembled WGS sequence"/>
</dbReference>
<gene>
    <name evidence="1" type="ORF">LX83_005028</name>
</gene>
<evidence type="ECO:0000313" key="2">
    <source>
        <dbReference type="Proteomes" id="UP001206128"/>
    </source>
</evidence>
<reference evidence="1" key="1">
    <citation type="submission" date="2022-06" db="EMBL/GenBank/DDBJ databases">
        <title>Genomic Encyclopedia of Archaeal and Bacterial Type Strains, Phase II (KMG-II): from individual species to whole genera.</title>
        <authorList>
            <person name="Goeker M."/>
        </authorList>
    </citation>
    <scope>NUCLEOTIDE SEQUENCE</scope>
    <source>
        <strain evidence="1">DSM 43935</strain>
    </source>
</reference>
<accession>A0AAE3KJ83</accession>
<organism evidence="1 2">
    <name type="scientific">Goodfellowiella coeruleoviolacea</name>
    <dbReference type="NCBI Taxonomy" id="334858"/>
    <lineage>
        <taxon>Bacteria</taxon>
        <taxon>Bacillati</taxon>
        <taxon>Actinomycetota</taxon>
        <taxon>Actinomycetes</taxon>
        <taxon>Pseudonocardiales</taxon>
        <taxon>Pseudonocardiaceae</taxon>
        <taxon>Goodfellowiella</taxon>
    </lineage>
</organism>
<dbReference type="RefSeq" id="WP_253775713.1">
    <property type="nucleotide sequence ID" value="NZ_JAMTCK010000012.1"/>
</dbReference>
<sequence>MPRTAPPRTYSPADVLSAVARMLKAQRPGGIGLAAPTDVRTLTGSEALPELAMPSTRALIQWAEALTDTTLTVTGWLGGTIHVRAVGRIPRGPRVAVTAWVDADLGLAVDETRTAALGELRQLAE</sequence>
<proteinExistence type="predicted"/>
<dbReference type="AlphaFoldDB" id="A0AAE3KJ83"/>
<name>A0AAE3KJ83_9PSEU</name>
<evidence type="ECO:0000313" key="1">
    <source>
        <dbReference type="EMBL" id="MCP2168154.1"/>
    </source>
</evidence>
<dbReference type="EMBL" id="JAMTCK010000012">
    <property type="protein sequence ID" value="MCP2168154.1"/>
    <property type="molecule type" value="Genomic_DNA"/>
</dbReference>
<protein>
    <submittedName>
        <fullName evidence="1">Uncharacterized protein</fullName>
    </submittedName>
</protein>